<dbReference type="InterPro" id="IPR011009">
    <property type="entry name" value="Kinase-like_dom_sf"/>
</dbReference>
<feature type="domain" description="Protein kinase" evidence="4">
    <location>
        <begin position="1"/>
        <end position="142"/>
    </location>
</feature>
<dbReference type="SMART" id="SM00220">
    <property type="entry name" value="S_TKc"/>
    <property type="match status" value="1"/>
</dbReference>
<dbReference type="WBParaSite" id="Hba_11019">
    <property type="protein sequence ID" value="Hba_11019"/>
    <property type="gene ID" value="Hba_11019"/>
</dbReference>
<dbReference type="AlphaFoldDB" id="A0A1I7X0U6"/>
<sequence length="158" mass="18405">MTEVQIATVSQQVLRSIEFLHERRVIHRWYPILDCFRGMLNLIALRFQMIPNFFPVIARQAYDTRADIWSFGIMLIEMVEGEPPFFNEQPFQAMKRIRDEPAPKFSSNANVSPELAHMLSRCLVKDSEQRASATELLQHPFIKKAIHPSCICSLIQHH</sequence>
<evidence type="ECO:0000313" key="5">
    <source>
        <dbReference type="Proteomes" id="UP000095283"/>
    </source>
</evidence>
<dbReference type="PROSITE" id="PS50011">
    <property type="entry name" value="PROTEIN_KINASE_DOM"/>
    <property type="match status" value="1"/>
</dbReference>
<evidence type="ECO:0000259" key="4">
    <source>
        <dbReference type="PROSITE" id="PS50011"/>
    </source>
</evidence>
<dbReference type="Proteomes" id="UP000095283">
    <property type="component" value="Unplaced"/>
</dbReference>
<dbReference type="InterPro" id="IPR000719">
    <property type="entry name" value="Prot_kinase_dom"/>
</dbReference>
<evidence type="ECO:0000256" key="2">
    <source>
        <dbReference type="ARBA" id="ARBA00022741"/>
    </source>
</evidence>
<name>A0A1I7X0U6_HETBA</name>
<accession>A0A1I7X0U6</accession>
<dbReference type="PANTHER" id="PTHR45832:SF8">
    <property type="entry name" value="PROTEIN KINASE DOMAIN-CONTAINING PROTEIN"/>
    <property type="match status" value="1"/>
</dbReference>
<organism evidence="5 6">
    <name type="scientific">Heterorhabditis bacteriophora</name>
    <name type="common">Entomopathogenic nematode worm</name>
    <dbReference type="NCBI Taxonomy" id="37862"/>
    <lineage>
        <taxon>Eukaryota</taxon>
        <taxon>Metazoa</taxon>
        <taxon>Ecdysozoa</taxon>
        <taxon>Nematoda</taxon>
        <taxon>Chromadorea</taxon>
        <taxon>Rhabditida</taxon>
        <taxon>Rhabditina</taxon>
        <taxon>Rhabditomorpha</taxon>
        <taxon>Strongyloidea</taxon>
        <taxon>Heterorhabditidae</taxon>
        <taxon>Heterorhabditis</taxon>
    </lineage>
</organism>
<dbReference type="GO" id="GO:0005524">
    <property type="term" value="F:ATP binding"/>
    <property type="evidence" value="ECO:0007669"/>
    <property type="project" value="UniProtKB-KW"/>
</dbReference>
<keyword evidence="2" id="KW-0547">Nucleotide-binding</keyword>
<dbReference type="GO" id="GO:0004674">
    <property type="term" value="F:protein serine/threonine kinase activity"/>
    <property type="evidence" value="ECO:0007669"/>
    <property type="project" value="UniProtKB-EC"/>
</dbReference>
<reference evidence="6" key="1">
    <citation type="submission" date="2016-11" db="UniProtKB">
        <authorList>
            <consortium name="WormBaseParasite"/>
        </authorList>
    </citation>
    <scope>IDENTIFICATION</scope>
</reference>
<dbReference type="EC" id="2.7.11.1" evidence="1"/>
<dbReference type="SUPFAM" id="SSF56112">
    <property type="entry name" value="Protein kinase-like (PK-like)"/>
    <property type="match status" value="1"/>
</dbReference>
<dbReference type="Gene3D" id="1.10.510.10">
    <property type="entry name" value="Transferase(Phosphotransferase) domain 1"/>
    <property type="match status" value="1"/>
</dbReference>
<evidence type="ECO:0000256" key="1">
    <source>
        <dbReference type="ARBA" id="ARBA00012513"/>
    </source>
</evidence>
<protein>
    <recommendedName>
        <fullName evidence="1">non-specific serine/threonine protein kinase</fullName>
        <ecNumber evidence="1">2.7.11.1</ecNumber>
    </recommendedName>
</protein>
<dbReference type="Pfam" id="PF00069">
    <property type="entry name" value="Pkinase"/>
    <property type="match status" value="1"/>
</dbReference>
<evidence type="ECO:0000256" key="3">
    <source>
        <dbReference type="ARBA" id="ARBA00022840"/>
    </source>
</evidence>
<evidence type="ECO:0000313" key="6">
    <source>
        <dbReference type="WBParaSite" id="Hba_11019"/>
    </source>
</evidence>
<proteinExistence type="predicted"/>
<keyword evidence="5" id="KW-1185">Reference proteome</keyword>
<dbReference type="PANTHER" id="PTHR45832">
    <property type="entry name" value="SERINE/THREONINE-PROTEIN KINASE SAMKA-RELATED-RELATED"/>
    <property type="match status" value="1"/>
</dbReference>
<keyword evidence="3" id="KW-0067">ATP-binding</keyword>
<dbReference type="InterPro" id="IPR051931">
    <property type="entry name" value="PAK3-like"/>
</dbReference>